<keyword evidence="10" id="KW-1185">Reference proteome</keyword>
<protein>
    <submittedName>
        <fullName evidence="9">LDLR chaperone boca,LRP chaperone MESD</fullName>
    </submittedName>
</protein>
<keyword evidence="8" id="KW-0472">Membrane</keyword>
<dbReference type="GO" id="GO:0016055">
    <property type="term" value="P:Wnt signaling pathway"/>
    <property type="evidence" value="ECO:0007669"/>
    <property type="project" value="UniProtKB-KW"/>
</dbReference>
<dbReference type="AlphaFoldDB" id="A0A6J8F0M8"/>
<name>A0A6J8F0M8_MYTCO</name>
<evidence type="ECO:0000256" key="1">
    <source>
        <dbReference type="ARBA" id="ARBA00004240"/>
    </source>
</evidence>
<feature type="region of interest" description="Disordered" evidence="7">
    <location>
        <begin position="60"/>
        <end position="92"/>
    </location>
</feature>
<dbReference type="Gene3D" id="6.10.250.640">
    <property type="match status" value="1"/>
</dbReference>
<feature type="compositionally biased region" description="Basic and acidic residues" evidence="7">
    <location>
        <begin position="189"/>
        <end position="233"/>
    </location>
</feature>
<keyword evidence="5" id="KW-0256">Endoplasmic reticulum</keyword>
<keyword evidence="8" id="KW-0812">Transmembrane</keyword>
<keyword evidence="6" id="KW-0143">Chaperone</keyword>
<feature type="transmembrane region" description="Helical" evidence="8">
    <location>
        <begin position="6"/>
        <end position="26"/>
    </location>
</feature>
<feature type="region of interest" description="Disordered" evidence="7">
    <location>
        <begin position="180"/>
        <end position="244"/>
    </location>
</feature>
<reference evidence="9 10" key="1">
    <citation type="submission" date="2020-06" db="EMBL/GenBank/DDBJ databases">
        <authorList>
            <person name="Li R."/>
            <person name="Bekaert M."/>
        </authorList>
    </citation>
    <scope>NUCLEOTIDE SEQUENCE [LARGE SCALE GENOMIC DNA]</scope>
    <source>
        <strain evidence="10">wild</strain>
    </source>
</reference>
<dbReference type="PANTHER" id="PTHR17600:SF2">
    <property type="entry name" value="LRP CHAPERONE MESD"/>
    <property type="match status" value="1"/>
</dbReference>
<evidence type="ECO:0000256" key="7">
    <source>
        <dbReference type="SAM" id="MobiDB-lite"/>
    </source>
</evidence>
<comment type="similarity">
    <text evidence="2">Belongs to the MESD family.</text>
</comment>
<keyword evidence="4" id="KW-0732">Signal</keyword>
<evidence type="ECO:0000256" key="5">
    <source>
        <dbReference type="ARBA" id="ARBA00022824"/>
    </source>
</evidence>
<dbReference type="OrthoDB" id="75833at2759"/>
<evidence type="ECO:0000256" key="3">
    <source>
        <dbReference type="ARBA" id="ARBA00022687"/>
    </source>
</evidence>
<evidence type="ECO:0000256" key="4">
    <source>
        <dbReference type="ARBA" id="ARBA00022729"/>
    </source>
</evidence>
<keyword evidence="8" id="KW-1133">Transmembrane helix</keyword>
<gene>
    <name evidence="9" type="ORF">MCOR_57431</name>
</gene>
<dbReference type="GO" id="GO:0005783">
    <property type="term" value="C:endoplasmic reticulum"/>
    <property type="evidence" value="ECO:0007669"/>
    <property type="project" value="UniProtKB-SubCell"/>
</dbReference>
<dbReference type="PANTHER" id="PTHR17600">
    <property type="entry name" value="MESODERM DEVELOPMENT CANDIDATE 2"/>
    <property type="match status" value="1"/>
</dbReference>
<feature type="compositionally biased region" description="Acidic residues" evidence="7">
    <location>
        <begin position="61"/>
        <end position="75"/>
    </location>
</feature>
<evidence type="ECO:0000256" key="8">
    <source>
        <dbReference type="SAM" id="Phobius"/>
    </source>
</evidence>
<dbReference type="GO" id="GO:0006457">
    <property type="term" value="P:protein folding"/>
    <property type="evidence" value="ECO:0007669"/>
    <property type="project" value="InterPro"/>
</dbReference>
<sequence length="244" mass="28492">MVEKGGNFQFYIIIFIVFNLILLSICTKADKKETKNDKDEKWKKKNIRDYSEADLERLFDQWEDNDEDELEEDELPEWKREPPKIDMSKLDPSKPEEMIKMSKKGKTLMMFATVSENPSEKETEKITSLWHTSLFNAHIDTQRYVVGSNRVIFMLTDGSKAWEVKDFLIHQERCEEVTIEGKSYPGKGQKSEESSDKKNNVDSSKNKIKDKSKSESESIKKSTKDKDIDDNRTGSKKQSYEFVC</sequence>
<proteinExistence type="inferred from homology"/>
<feature type="compositionally biased region" description="Basic and acidic residues" evidence="7">
    <location>
        <begin position="76"/>
        <end position="92"/>
    </location>
</feature>
<organism evidence="9 10">
    <name type="scientific">Mytilus coruscus</name>
    <name type="common">Sea mussel</name>
    <dbReference type="NCBI Taxonomy" id="42192"/>
    <lineage>
        <taxon>Eukaryota</taxon>
        <taxon>Metazoa</taxon>
        <taxon>Spiralia</taxon>
        <taxon>Lophotrochozoa</taxon>
        <taxon>Mollusca</taxon>
        <taxon>Bivalvia</taxon>
        <taxon>Autobranchia</taxon>
        <taxon>Pteriomorphia</taxon>
        <taxon>Mytilida</taxon>
        <taxon>Mytiloidea</taxon>
        <taxon>Mytilidae</taxon>
        <taxon>Mytilinae</taxon>
        <taxon>Mytilus</taxon>
    </lineage>
</organism>
<dbReference type="FunFam" id="3.30.70.260:FF:000031">
    <property type="entry name" value="LDLR chaperone MESD"/>
    <property type="match status" value="1"/>
</dbReference>
<evidence type="ECO:0000313" key="10">
    <source>
        <dbReference type="Proteomes" id="UP000507470"/>
    </source>
</evidence>
<dbReference type="Proteomes" id="UP000507470">
    <property type="component" value="Unassembled WGS sequence"/>
</dbReference>
<evidence type="ECO:0000256" key="6">
    <source>
        <dbReference type="ARBA" id="ARBA00023186"/>
    </source>
</evidence>
<dbReference type="Gene3D" id="3.30.70.260">
    <property type="match status" value="1"/>
</dbReference>
<keyword evidence="3" id="KW-0879">Wnt signaling pathway</keyword>
<dbReference type="EMBL" id="CACVKT020010264">
    <property type="protein sequence ID" value="CAC5425632.1"/>
    <property type="molecule type" value="Genomic_DNA"/>
</dbReference>
<dbReference type="Pfam" id="PF10185">
    <property type="entry name" value="Mesd"/>
    <property type="match status" value="1"/>
</dbReference>
<dbReference type="InterPro" id="IPR019330">
    <property type="entry name" value="MESD"/>
</dbReference>
<evidence type="ECO:0000256" key="2">
    <source>
        <dbReference type="ARBA" id="ARBA00011068"/>
    </source>
</evidence>
<accession>A0A6J8F0M8</accession>
<evidence type="ECO:0000313" key="9">
    <source>
        <dbReference type="EMBL" id="CAC5425632.1"/>
    </source>
</evidence>
<comment type="subcellular location">
    <subcellularLocation>
        <location evidence="1">Endoplasmic reticulum</location>
    </subcellularLocation>
</comment>